<sequence>MQDHRRYWTERGGRKTFTTPFRMDVFKEHVARDARVLDFGCGYGRTLAELAGEGYADLTGIDFSDTLIERGRAENPGLNLLAYPGGPLPFADNAFDAALMLGVFTCIIETRAQVEALLELKRVLRPGGLLYVNDFLLNRDRRNLDRYMSGQEKYGVYGVFDVDDGGVMRHHDRSHMEALFFDFEPLLFEETVFETMHGHISQGFCALMLLPA</sequence>
<dbReference type="STRING" id="643562.Daes_0391"/>
<evidence type="ECO:0000256" key="1">
    <source>
        <dbReference type="ARBA" id="ARBA00022603"/>
    </source>
</evidence>
<keyword evidence="1 5" id="KW-0489">Methyltransferase</keyword>
<dbReference type="HOGENOM" id="CLU_091228_3_0_7"/>
<dbReference type="PANTHER" id="PTHR43464:SF19">
    <property type="entry name" value="UBIQUINONE BIOSYNTHESIS O-METHYLTRANSFERASE, MITOCHONDRIAL"/>
    <property type="match status" value="1"/>
</dbReference>
<reference evidence="5 6" key="2">
    <citation type="journal article" date="2014" name="Genome Announc.">
        <title>Complete Genome Sequence of the Subsurface, Mesophilic Sulfate-Reducing Bacterium Desulfovibrio aespoeensis Aspo-2.</title>
        <authorList>
            <person name="Pedersen K."/>
            <person name="Bengtsson A."/>
            <person name="Edlund J."/>
            <person name="Rabe L."/>
            <person name="Hazen T."/>
            <person name="Chakraborty R."/>
            <person name="Goodwin L."/>
            <person name="Shapiro N."/>
        </authorList>
    </citation>
    <scope>NUCLEOTIDE SEQUENCE [LARGE SCALE GENOMIC DNA]</scope>
    <source>
        <strain evidence="6">ATCC 700646 / DSM 10631 / Aspo-2</strain>
    </source>
</reference>
<evidence type="ECO:0000313" key="6">
    <source>
        <dbReference type="Proteomes" id="UP000002191"/>
    </source>
</evidence>
<dbReference type="InterPro" id="IPR029063">
    <property type="entry name" value="SAM-dependent_MTases_sf"/>
</dbReference>
<name>E6VX10_PSEA9</name>
<reference evidence="6" key="1">
    <citation type="submission" date="2010-12" db="EMBL/GenBank/DDBJ databases">
        <title>Complete sequence of Desulfovibrio aespoeensis Aspo-2.</title>
        <authorList>
            <consortium name="US DOE Joint Genome Institute"/>
            <person name="Lucas S."/>
            <person name="Copeland A."/>
            <person name="Lapidus A."/>
            <person name="Cheng J.-F."/>
            <person name="Goodwin L."/>
            <person name="Pitluck S."/>
            <person name="Chertkov O."/>
            <person name="Misra M."/>
            <person name="Detter J.C."/>
            <person name="Han C."/>
            <person name="Tapia R."/>
            <person name="Land M."/>
            <person name="Hauser L."/>
            <person name="Kyrpides N."/>
            <person name="Ivanova N."/>
            <person name="Ovchinnikova G."/>
            <person name="Pedersen K."/>
            <person name="Jagevall S."/>
            <person name="Hazen T."/>
            <person name="Woyke T."/>
        </authorList>
    </citation>
    <scope>NUCLEOTIDE SEQUENCE [LARGE SCALE GENOMIC DNA]</scope>
    <source>
        <strain evidence="6">ATCC 700646 / DSM 10631 / Aspo-2</strain>
    </source>
</reference>
<keyword evidence="6" id="KW-1185">Reference proteome</keyword>
<evidence type="ECO:0000256" key="3">
    <source>
        <dbReference type="ARBA" id="ARBA00022691"/>
    </source>
</evidence>
<dbReference type="InterPro" id="IPR013216">
    <property type="entry name" value="Methyltransf_11"/>
</dbReference>
<dbReference type="AlphaFoldDB" id="E6VX10"/>
<evidence type="ECO:0000313" key="5">
    <source>
        <dbReference type="EMBL" id="ADU61416.1"/>
    </source>
</evidence>
<dbReference type="Gene3D" id="3.40.50.150">
    <property type="entry name" value="Vaccinia Virus protein VP39"/>
    <property type="match status" value="1"/>
</dbReference>
<proteinExistence type="predicted"/>
<dbReference type="PANTHER" id="PTHR43464">
    <property type="entry name" value="METHYLTRANSFERASE"/>
    <property type="match status" value="1"/>
</dbReference>
<dbReference type="KEGG" id="das:Daes_0391"/>
<accession>E6VX10</accession>
<dbReference type="CDD" id="cd02440">
    <property type="entry name" value="AdoMet_MTases"/>
    <property type="match status" value="1"/>
</dbReference>
<keyword evidence="3" id="KW-0949">S-adenosyl-L-methionine</keyword>
<evidence type="ECO:0000256" key="2">
    <source>
        <dbReference type="ARBA" id="ARBA00022679"/>
    </source>
</evidence>
<protein>
    <submittedName>
        <fullName evidence="5">Methyltransferase type 11</fullName>
    </submittedName>
</protein>
<dbReference type="RefSeq" id="WP_013513353.1">
    <property type="nucleotide sequence ID" value="NC_014844.1"/>
</dbReference>
<dbReference type="EMBL" id="CP002431">
    <property type="protein sequence ID" value="ADU61416.1"/>
    <property type="molecule type" value="Genomic_DNA"/>
</dbReference>
<gene>
    <name evidence="5" type="ordered locus">Daes_0391</name>
</gene>
<dbReference type="Pfam" id="PF08241">
    <property type="entry name" value="Methyltransf_11"/>
    <property type="match status" value="1"/>
</dbReference>
<feature type="domain" description="Methyltransferase type 11" evidence="4">
    <location>
        <begin position="37"/>
        <end position="132"/>
    </location>
</feature>
<dbReference type="SUPFAM" id="SSF53335">
    <property type="entry name" value="S-adenosyl-L-methionine-dependent methyltransferases"/>
    <property type="match status" value="1"/>
</dbReference>
<organism evidence="5 6">
    <name type="scientific">Pseudodesulfovibrio aespoeensis (strain ATCC 700646 / DSM 10631 / Aspo-2)</name>
    <name type="common">Desulfovibrio aespoeensis</name>
    <dbReference type="NCBI Taxonomy" id="643562"/>
    <lineage>
        <taxon>Bacteria</taxon>
        <taxon>Pseudomonadati</taxon>
        <taxon>Thermodesulfobacteriota</taxon>
        <taxon>Desulfovibrionia</taxon>
        <taxon>Desulfovibrionales</taxon>
        <taxon>Desulfovibrionaceae</taxon>
    </lineage>
</organism>
<evidence type="ECO:0000259" key="4">
    <source>
        <dbReference type="Pfam" id="PF08241"/>
    </source>
</evidence>
<dbReference type="eggNOG" id="COG2226">
    <property type="taxonomic scope" value="Bacteria"/>
</dbReference>
<keyword evidence="2 5" id="KW-0808">Transferase</keyword>
<dbReference type="GO" id="GO:0032259">
    <property type="term" value="P:methylation"/>
    <property type="evidence" value="ECO:0007669"/>
    <property type="project" value="UniProtKB-KW"/>
</dbReference>
<dbReference type="Proteomes" id="UP000002191">
    <property type="component" value="Chromosome"/>
</dbReference>
<dbReference type="GO" id="GO:0008757">
    <property type="term" value="F:S-adenosylmethionine-dependent methyltransferase activity"/>
    <property type="evidence" value="ECO:0007669"/>
    <property type="project" value="InterPro"/>
</dbReference>